<dbReference type="InterPro" id="IPR056924">
    <property type="entry name" value="SH3_Tf2-1"/>
</dbReference>
<dbReference type="InterPro" id="IPR043502">
    <property type="entry name" value="DNA/RNA_pol_sf"/>
</dbReference>
<dbReference type="SUPFAM" id="SSF54160">
    <property type="entry name" value="Chromo domain-like"/>
    <property type="match status" value="1"/>
</dbReference>
<evidence type="ECO:0000313" key="6">
    <source>
        <dbReference type="EMBL" id="KAI2664142.1"/>
    </source>
</evidence>
<dbReference type="InterPro" id="IPR043128">
    <property type="entry name" value="Rev_trsase/Diguanyl_cyclase"/>
</dbReference>
<keyword evidence="2" id="KW-0511">Multifunctional enzyme</keyword>
<dbReference type="PROSITE" id="PS50013">
    <property type="entry name" value="CHROMO_2"/>
    <property type="match status" value="1"/>
</dbReference>
<feature type="region of interest" description="Disordered" evidence="3">
    <location>
        <begin position="753"/>
        <end position="772"/>
    </location>
</feature>
<evidence type="ECO:0000256" key="1">
    <source>
        <dbReference type="ARBA" id="ARBA00004123"/>
    </source>
</evidence>
<dbReference type="SUPFAM" id="SSF56672">
    <property type="entry name" value="DNA/RNA polymerases"/>
    <property type="match status" value="1"/>
</dbReference>
<dbReference type="PANTHER" id="PTHR37984">
    <property type="entry name" value="PROTEIN CBG26694"/>
    <property type="match status" value="1"/>
</dbReference>
<name>A0ABQ8MMS7_LABRO</name>
<evidence type="ECO:0000256" key="3">
    <source>
        <dbReference type="SAM" id="MobiDB-lite"/>
    </source>
</evidence>
<accession>A0ABQ8MMS7</accession>
<dbReference type="Gene3D" id="3.10.10.10">
    <property type="entry name" value="HIV Type 1 Reverse Transcriptase, subunit A, domain 1"/>
    <property type="match status" value="1"/>
</dbReference>
<dbReference type="InterPro" id="IPR005162">
    <property type="entry name" value="Retrotrans_gag_dom"/>
</dbReference>
<dbReference type="InterPro" id="IPR012337">
    <property type="entry name" value="RNaseH-like_sf"/>
</dbReference>
<reference evidence="6 7" key="1">
    <citation type="submission" date="2022-01" db="EMBL/GenBank/DDBJ databases">
        <title>A high-quality chromosome-level genome assembly of rohu carp, Labeo rohita.</title>
        <authorList>
            <person name="Arick M.A. II"/>
            <person name="Hsu C.-Y."/>
            <person name="Magbanua Z."/>
            <person name="Pechanova O."/>
            <person name="Grover C."/>
            <person name="Miller E."/>
            <person name="Thrash A."/>
            <person name="Ezzel L."/>
            <person name="Alam S."/>
            <person name="Benzie J."/>
            <person name="Hamilton M."/>
            <person name="Karsi A."/>
            <person name="Lawrence M.L."/>
            <person name="Peterson D.G."/>
        </authorList>
    </citation>
    <scope>NUCLEOTIDE SEQUENCE [LARGE SCALE GENOMIC DNA]</scope>
    <source>
        <strain evidence="7">BAU-BD-2019</strain>
        <tissue evidence="6">Blood</tissue>
    </source>
</reference>
<dbReference type="PROSITE" id="PS50994">
    <property type="entry name" value="INTEGRASE"/>
    <property type="match status" value="1"/>
</dbReference>
<evidence type="ECO:0000259" key="4">
    <source>
        <dbReference type="PROSITE" id="PS50013"/>
    </source>
</evidence>
<dbReference type="Gene3D" id="3.30.420.10">
    <property type="entry name" value="Ribonuclease H-like superfamily/Ribonuclease H"/>
    <property type="match status" value="1"/>
</dbReference>
<organism evidence="6 7">
    <name type="scientific">Labeo rohita</name>
    <name type="common">Indian major carp</name>
    <name type="synonym">Cyprinus rohita</name>
    <dbReference type="NCBI Taxonomy" id="84645"/>
    <lineage>
        <taxon>Eukaryota</taxon>
        <taxon>Metazoa</taxon>
        <taxon>Chordata</taxon>
        <taxon>Craniata</taxon>
        <taxon>Vertebrata</taxon>
        <taxon>Euteleostomi</taxon>
        <taxon>Actinopterygii</taxon>
        <taxon>Neopterygii</taxon>
        <taxon>Teleostei</taxon>
        <taxon>Ostariophysi</taxon>
        <taxon>Cypriniformes</taxon>
        <taxon>Cyprinidae</taxon>
        <taxon>Labeoninae</taxon>
        <taxon>Labeonini</taxon>
        <taxon>Labeo</taxon>
    </lineage>
</organism>
<gene>
    <name evidence="6" type="ORF">H4Q32_002275</name>
</gene>
<feature type="domain" description="Integrase catalytic" evidence="5">
    <location>
        <begin position="573"/>
        <end position="734"/>
    </location>
</feature>
<evidence type="ECO:0000256" key="2">
    <source>
        <dbReference type="ARBA" id="ARBA00023268"/>
    </source>
</evidence>
<evidence type="ECO:0000259" key="5">
    <source>
        <dbReference type="PROSITE" id="PS50994"/>
    </source>
</evidence>
<dbReference type="InterPro" id="IPR001584">
    <property type="entry name" value="Integrase_cat-core"/>
</dbReference>
<dbReference type="Gene3D" id="3.30.70.270">
    <property type="match status" value="3"/>
</dbReference>
<dbReference type="InterPro" id="IPR016197">
    <property type="entry name" value="Chromo-like_dom_sf"/>
</dbReference>
<dbReference type="InterPro" id="IPR000953">
    <property type="entry name" value="Chromo/chromo_shadow_dom"/>
</dbReference>
<dbReference type="Gene3D" id="2.40.50.40">
    <property type="match status" value="1"/>
</dbReference>
<dbReference type="Proteomes" id="UP000830375">
    <property type="component" value="Unassembled WGS sequence"/>
</dbReference>
<proteinExistence type="predicted"/>
<dbReference type="PANTHER" id="PTHR37984:SF5">
    <property type="entry name" value="PROTEIN NYNRIN-LIKE"/>
    <property type="match status" value="1"/>
</dbReference>
<feature type="domain" description="Chromo" evidence="4">
    <location>
        <begin position="875"/>
        <end position="912"/>
    </location>
</feature>
<dbReference type="InterPro" id="IPR050951">
    <property type="entry name" value="Retrovirus_Pol_polyprotein"/>
</dbReference>
<comment type="subcellular location">
    <subcellularLocation>
        <location evidence="1">Nucleus</location>
    </subcellularLocation>
</comment>
<dbReference type="InterPro" id="IPR036397">
    <property type="entry name" value="RNaseH_sf"/>
</dbReference>
<dbReference type="SUPFAM" id="SSF53098">
    <property type="entry name" value="Ribonuclease H-like"/>
    <property type="match status" value="1"/>
</dbReference>
<dbReference type="Pfam" id="PF24626">
    <property type="entry name" value="SH3_Tf2-1"/>
    <property type="match status" value="1"/>
</dbReference>
<keyword evidence="7" id="KW-1185">Reference proteome</keyword>
<comment type="caution">
    <text evidence="6">The sequence shown here is derived from an EMBL/GenBank/DDBJ whole genome shotgun (WGS) entry which is preliminary data.</text>
</comment>
<dbReference type="InterPro" id="IPR041577">
    <property type="entry name" value="RT_RNaseH_2"/>
</dbReference>
<dbReference type="Pfam" id="PF17919">
    <property type="entry name" value="RT_RNaseH_2"/>
    <property type="match status" value="1"/>
</dbReference>
<dbReference type="EMBL" id="JACTAM010000005">
    <property type="protein sequence ID" value="KAI2664142.1"/>
    <property type="molecule type" value="Genomic_DNA"/>
</dbReference>
<dbReference type="CDD" id="cd00303">
    <property type="entry name" value="retropepsin_like"/>
    <property type="match status" value="1"/>
</dbReference>
<dbReference type="Pfam" id="PF03732">
    <property type="entry name" value="Retrotrans_gag"/>
    <property type="match status" value="1"/>
</dbReference>
<protein>
    <submittedName>
        <fullName evidence="6">Transposon Tf2-8 polyprotein</fullName>
    </submittedName>
</protein>
<evidence type="ECO:0000313" key="7">
    <source>
        <dbReference type="Proteomes" id="UP000830375"/>
    </source>
</evidence>
<sequence length="912" mass="101999">MDPVSAAELREFLENSNARLTQQDEQIVGTGRAVQALVSQVSELTSQLQHLQMEPTQQPTAPNPPAVPDASRLPSATVYSAFGREATRILLELRQAHRTVTDYSIEFRTLAAECKWNTEAQWDMFLHGLAPYIQYEIYALDLPPLWMNLLIWRFRFRAYADGPILSLSKREREMKKPWIVSVLQGGWTHGCPVSSKSWSPPIQWDSDTYSCEALIDSGAEGNFLDFNLARKLKVPVFVLKNSISVIALSVLGHPWLTLHKPHINWGHDSDEHLDLSNVPVEYLDLKRVFSKSCFSSSASSLRLCYGFIASITVKNTYPLLLMSSAFERLQGASFFTKLDLRNTYHLEHVQHVRRVLQRLLENGLHVKVEKCVFHAQSVPFLGYIMSAEGVRMDPDKVKAVVDWPIPDSCKPLQRFLGFANFYRHFIRNFSQLASPLTALTSTKTAFRWSNTADVAFTKLKDCFVSAQILIAPDPSRQFVVEVDASEEGVGPVLSQRFSSDDRLHPCAFFSHCLSPVECNYDIGSKNIKPDALSRMFDHSKRSSSPEPILPQKVVISVVAWEIESKVCTASEGTASRPSAGLLPPLLVPSRPGSSALNMVVLTVVDRFSKATHFIPLPKLPSARETGVAVIDHVFRIHGLPTDVVSDRGPQFVSKFWKEFSHLLGATVSLSSGFHPQSNVQTERANQDLEHMLRCLVSHNPSSWSQQLSWVEYAHNSLPVSATGLSPFECSLGYQPPVFPSTESEVAVPPLLSRGAIAPGTEPDRPSSRWGRAPRLRPIATGRSPPVYVVGQKVWLSSKNISLCTVCNKLAPKFIGLFTVTKIISPVAVRLKLPPAYRRIHPIFHVSKLKPIFHSAINLPVPVPPPSRLVDGEPVYSVKCILDSRQRGQGFQYLVDWESYGPEERSWCLQETY</sequence>